<organism evidence="1 2">
    <name type="scientific">Suillus luteus UH-Slu-Lm8-n1</name>
    <dbReference type="NCBI Taxonomy" id="930992"/>
    <lineage>
        <taxon>Eukaryota</taxon>
        <taxon>Fungi</taxon>
        <taxon>Dikarya</taxon>
        <taxon>Basidiomycota</taxon>
        <taxon>Agaricomycotina</taxon>
        <taxon>Agaricomycetes</taxon>
        <taxon>Agaricomycetidae</taxon>
        <taxon>Boletales</taxon>
        <taxon>Suillineae</taxon>
        <taxon>Suillaceae</taxon>
        <taxon>Suillus</taxon>
    </lineage>
</organism>
<dbReference type="HOGENOM" id="CLU_2869145_0_0_1"/>
<dbReference type="InParanoid" id="A0A0C9ZLL5"/>
<name>A0A0C9ZLL5_9AGAM</name>
<protein>
    <submittedName>
        <fullName evidence="1">Uncharacterized protein</fullName>
    </submittedName>
</protein>
<reference evidence="2" key="2">
    <citation type="submission" date="2015-01" db="EMBL/GenBank/DDBJ databases">
        <title>Evolutionary Origins and Diversification of the Mycorrhizal Mutualists.</title>
        <authorList>
            <consortium name="DOE Joint Genome Institute"/>
            <consortium name="Mycorrhizal Genomics Consortium"/>
            <person name="Kohler A."/>
            <person name="Kuo A."/>
            <person name="Nagy L.G."/>
            <person name="Floudas D."/>
            <person name="Copeland A."/>
            <person name="Barry K.W."/>
            <person name="Cichocki N."/>
            <person name="Veneault-Fourrey C."/>
            <person name="LaButti K."/>
            <person name="Lindquist E.A."/>
            <person name="Lipzen A."/>
            <person name="Lundell T."/>
            <person name="Morin E."/>
            <person name="Murat C."/>
            <person name="Riley R."/>
            <person name="Ohm R."/>
            <person name="Sun H."/>
            <person name="Tunlid A."/>
            <person name="Henrissat B."/>
            <person name="Grigoriev I.V."/>
            <person name="Hibbett D.S."/>
            <person name="Martin F."/>
        </authorList>
    </citation>
    <scope>NUCLEOTIDE SEQUENCE [LARGE SCALE GENOMIC DNA]</scope>
    <source>
        <strain evidence="2">UH-Slu-Lm8-n1</strain>
    </source>
</reference>
<accession>A0A0C9ZLL5</accession>
<evidence type="ECO:0000313" key="1">
    <source>
        <dbReference type="EMBL" id="KIK38380.1"/>
    </source>
</evidence>
<keyword evidence="2" id="KW-1185">Reference proteome</keyword>
<dbReference type="AlphaFoldDB" id="A0A0C9ZLL5"/>
<dbReference type="OrthoDB" id="10588034at2759"/>
<dbReference type="Proteomes" id="UP000054485">
    <property type="component" value="Unassembled WGS sequence"/>
</dbReference>
<reference evidence="1 2" key="1">
    <citation type="submission" date="2014-04" db="EMBL/GenBank/DDBJ databases">
        <authorList>
            <consortium name="DOE Joint Genome Institute"/>
            <person name="Kuo A."/>
            <person name="Ruytinx J."/>
            <person name="Rineau F."/>
            <person name="Colpaert J."/>
            <person name="Kohler A."/>
            <person name="Nagy L.G."/>
            <person name="Floudas D."/>
            <person name="Copeland A."/>
            <person name="Barry K.W."/>
            <person name="Cichocki N."/>
            <person name="Veneault-Fourrey C."/>
            <person name="LaButti K."/>
            <person name="Lindquist E.A."/>
            <person name="Lipzen A."/>
            <person name="Lundell T."/>
            <person name="Morin E."/>
            <person name="Murat C."/>
            <person name="Sun H."/>
            <person name="Tunlid A."/>
            <person name="Henrissat B."/>
            <person name="Grigoriev I.V."/>
            <person name="Hibbett D.S."/>
            <person name="Martin F."/>
            <person name="Nordberg H.P."/>
            <person name="Cantor M.N."/>
            <person name="Hua S.X."/>
        </authorList>
    </citation>
    <scope>NUCLEOTIDE SEQUENCE [LARGE SCALE GENOMIC DNA]</scope>
    <source>
        <strain evidence="1 2">UH-Slu-Lm8-n1</strain>
    </source>
</reference>
<gene>
    <name evidence="1" type="ORF">CY34DRAFT_395477</name>
</gene>
<evidence type="ECO:0000313" key="2">
    <source>
        <dbReference type="Proteomes" id="UP000054485"/>
    </source>
</evidence>
<proteinExistence type="predicted"/>
<sequence length="64" mass="7572">MSTETAHFCNLAKDHPKNRIGNEVLRIRHHQRLKFSWCSRSCVRNTVFKWSHAYRCANSNSNIL</sequence>
<dbReference type="EMBL" id="KN835396">
    <property type="protein sequence ID" value="KIK38380.1"/>
    <property type="molecule type" value="Genomic_DNA"/>
</dbReference>